<feature type="region of interest" description="Disordered" evidence="2">
    <location>
        <begin position="437"/>
        <end position="471"/>
    </location>
</feature>
<proteinExistence type="predicted"/>
<dbReference type="PANTHER" id="PTHR47219:SF9">
    <property type="entry name" value="GTPASE ACTIVATING PROTEIN AND CENTROSOME-ASSOCIATED, ISOFORM B"/>
    <property type="match status" value="1"/>
</dbReference>
<dbReference type="SMART" id="SM00164">
    <property type="entry name" value="TBC"/>
    <property type="match status" value="1"/>
</dbReference>
<dbReference type="GO" id="GO:0005096">
    <property type="term" value="F:GTPase activator activity"/>
    <property type="evidence" value="ECO:0007669"/>
    <property type="project" value="TreeGrafter"/>
</dbReference>
<dbReference type="InterPro" id="IPR035969">
    <property type="entry name" value="Rab-GAP_TBC_sf"/>
</dbReference>
<accession>A0A5A8CI63</accession>
<protein>
    <recommendedName>
        <fullName evidence="3">Rab-GAP TBC domain-containing protein</fullName>
    </recommendedName>
</protein>
<comment type="caution">
    <text evidence="4">The sequence shown here is derived from an EMBL/GenBank/DDBJ whole genome shotgun (WGS) entry which is preliminary data.</text>
</comment>
<keyword evidence="1" id="KW-0175">Coiled coil</keyword>
<dbReference type="OMA" id="VMHTHES"/>
<dbReference type="AlphaFoldDB" id="A0A5A8CI63"/>
<evidence type="ECO:0000256" key="1">
    <source>
        <dbReference type="SAM" id="Coils"/>
    </source>
</evidence>
<dbReference type="Proteomes" id="UP000323011">
    <property type="component" value="Unassembled WGS sequence"/>
</dbReference>
<dbReference type="Gene3D" id="1.10.8.270">
    <property type="entry name" value="putative rabgap domain of human tbc1 domain family member 14 like domains"/>
    <property type="match status" value="1"/>
</dbReference>
<dbReference type="SUPFAM" id="SSF57959">
    <property type="entry name" value="Leucine zipper domain"/>
    <property type="match status" value="1"/>
</dbReference>
<dbReference type="GO" id="GO:0003700">
    <property type="term" value="F:DNA-binding transcription factor activity"/>
    <property type="evidence" value="ECO:0007669"/>
    <property type="project" value="InterPro"/>
</dbReference>
<dbReference type="PROSITE" id="PS50086">
    <property type="entry name" value="TBC_RABGAP"/>
    <property type="match status" value="1"/>
</dbReference>
<feature type="compositionally biased region" description="Low complexity" evidence="2">
    <location>
        <begin position="66"/>
        <end position="78"/>
    </location>
</feature>
<feature type="compositionally biased region" description="Low complexity" evidence="2">
    <location>
        <begin position="455"/>
        <end position="471"/>
    </location>
</feature>
<dbReference type="Gene3D" id="1.10.472.80">
    <property type="entry name" value="Ypt/Rab-GAP domain of gyp1p, domain 3"/>
    <property type="match status" value="1"/>
</dbReference>
<evidence type="ECO:0000313" key="5">
    <source>
        <dbReference type="Proteomes" id="UP000323011"/>
    </source>
</evidence>
<evidence type="ECO:0000259" key="3">
    <source>
        <dbReference type="PROSITE" id="PS50086"/>
    </source>
</evidence>
<feature type="coiled-coil region" evidence="1">
    <location>
        <begin position="18"/>
        <end position="45"/>
    </location>
</feature>
<keyword evidence="5" id="KW-1185">Reference proteome</keyword>
<dbReference type="PANTHER" id="PTHR47219">
    <property type="entry name" value="RAB GTPASE-ACTIVATING PROTEIN 1-LIKE"/>
    <property type="match status" value="1"/>
</dbReference>
<dbReference type="SUPFAM" id="SSF47923">
    <property type="entry name" value="Ypt/Rab-GAP domain of gyp1p"/>
    <property type="match status" value="2"/>
</dbReference>
<dbReference type="InterPro" id="IPR046347">
    <property type="entry name" value="bZIP_sf"/>
</dbReference>
<dbReference type="Gene3D" id="1.10.10.750">
    <property type="entry name" value="Ypt/Rab-GAP domain of gyp1p, domain 1"/>
    <property type="match status" value="1"/>
</dbReference>
<organism evidence="4 5">
    <name type="scientific">Cafeteria roenbergensis</name>
    <name type="common">Marine flagellate</name>
    <dbReference type="NCBI Taxonomy" id="33653"/>
    <lineage>
        <taxon>Eukaryota</taxon>
        <taxon>Sar</taxon>
        <taxon>Stramenopiles</taxon>
        <taxon>Bigyra</taxon>
        <taxon>Opalozoa</taxon>
        <taxon>Bicosoecida</taxon>
        <taxon>Cafeteriaceae</taxon>
        <taxon>Cafeteria</taxon>
    </lineage>
</organism>
<sequence>MRNRESAALSRKRRRDHALHLEERISTLESQLADAEDVNRRLAVENAALRHSTPLGCRGGGAALLRPGAMSGNSSSTPSTPPSAIRHPATRAVAVPAAPVASPIMLTRAAAGRHSASQSSAVATHVSSASSMGASTVSAPSAIASAAGVRPRLLQECAREGKWLDMLSNWELWSGRKRRHLIMRARKGIPDSVRAMAWARFLRVAELRAAKPTLFADCLAAAPVLKNVRAIELDIGRTFPREPLFYERGGIGQQSLLRVLRAYAACDDEVGYCQGMAFLAGVLLSFCPEEDAFLMLFQLMKSEPYMLRRLFLPGLRAVATQCRIIEGLLRDNAPRFAAHLEAQHVMPEMWATSWLMTAFSTSVPFAVTARVWDCLVAEGYKPVVRVAVAVMLRASPHVAKLELEGILMTMRELHDATFEPSVSDAAHAAAEAAALAEAAASQGGRGEDASGAEGPGASTPPRGSAAAASARPATASVLAPAARRADDWRLDVWDPDGLMRHAFSLRISRKRLSQLAANASVGSAAPDLPG</sequence>
<dbReference type="Pfam" id="PF00566">
    <property type="entry name" value="RabGAP-TBC"/>
    <property type="match status" value="1"/>
</dbReference>
<reference evidence="4 5" key="1">
    <citation type="submission" date="2019-07" db="EMBL/GenBank/DDBJ databases">
        <title>Genomes of Cafeteria roenbergensis.</title>
        <authorList>
            <person name="Fischer M.G."/>
            <person name="Hackl T."/>
            <person name="Roman M."/>
        </authorList>
    </citation>
    <scope>NUCLEOTIDE SEQUENCE [LARGE SCALE GENOMIC DNA]</scope>
    <source>
        <strain evidence="4 5">BVI</strain>
    </source>
</reference>
<dbReference type="Gene3D" id="1.20.5.170">
    <property type="match status" value="1"/>
</dbReference>
<gene>
    <name evidence="4" type="ORF">FNF29_03895</name>
</gene>
<evidence type="ECO:0000256" key="2">
    <source>
        <dbReference type="SAM" id="MobiDB-lite"/>
    </source>
</evidence>
<name>A0A5A8CI63_CAFRO</name>
<dbReference type="InterPro" id="IPR000195">
    <property type="entry name" value="Rab-GAP-TBC_dom"/>
</dbReference>
<evidence type="ECO:0000313" key="4">
    <source>
        <dbReference type="EMBL" id="KAA0152329.1"/>
    </source>
</evidence>
<feature type="domain" description="Rab-GAP TBC" evidence="3">
    <location>
        <begin position="188"/>
        <end position="379"/>
    </location>
</feature>
<dbReference type="InterPro" id="IPR050302">
    <property type="entry name" value="Rab_GAP_TBC_domain"/>
</dbReference>
<dbReference type="GO" id="GO:0031267">
    <property type="term" value="F:small GTPase binding"/>
    <property type="evidence" value="ECO:0007669"/>
    <property type="project" value="TreeGrafter"/>
</dbReference>
<dbReference type="EMBL" id="VLTN01000021">
    <property type="protein sequence ID" value="KAA0152329.1"/>
    <property type="molecule type" value="Genomic_DNA"/>
</dbReference>
<feature type="region of interest" description="Disordered" evidence="2">
    <location>
        <begin position="66"/>
        <end position="85"/>
    </location>
</feature>
<dbReference type="FunFam" id="1.10.8.270:FF:000016">
    <property type="entry name" value="TBC1 domain family member 2A"/>
    <property type="match status" value="1"/>
</dbReference>